<sequence>MAKKMIIEDLARMTAKWFDGVQGQIGGVQGQIGEVKSEMKKGFECVDKRLDRIENLILRDHIQRIERLEDTVLQLKVKVGMR</sequence>
<name>A0A1G2MHA0_9BACT</name>
<proteinExistence type="predicted"/>
<evidence type="ECO:0000313" key="1">
    <source>
        <dbReference type="EMBL" id="OHA23275.1"/>
    </source>
</evidence>
<dbReference type="EMBL" id="MHRJ01000011">
    <property type="protein sequence ID" value="OHA23275.1"/>
    <property type="molecule type" value="Genomic_DNA"/>
</dbReference>
<organism evidence="1 2">
    <name type="scientific">Candidatus Taylorbacteria bacterium RIFCSPHIGHO2_02_49_25</name>
    <dbReference type="NCBI Taxonomy" id="1802305"/>
    <lineage>
        <taxon>Bacteria</taxon>
        <taxon>Candidatus Tayloriibacteriota</taxon>
    </lineage>
</organism>
<evidence type="ECO:0000313" key="2">
    <source>
        <dbReference type="Proteomes" id="UP000176493"/>
    </source>
</evidence>
<dbReference type="Proteomes" id="UP000176493">
    <property type="component" value="Unassembled WGS sequence"/>
</dbReference>
<protein>
    <submittedName>
        <fullName evidence="1">Uncharacterized protein</fullName>
    </submittedName>
</protein>
<gene>
    <name evidence="1" type="ORF">A2W52_00635</name>
</gene>
<comment type="caution">
    <text evidence="1">The sequence shown here is derived from an EMBL/GenBank/DDBJ whole genome shotgun (WGS) entry which is preliminary data.</text>
</comment>
<reference evidence="1 2" key="1">
    <citation type="journal article" date="2016" name="Nat. Commun.">
        <title>Thousands of microbial genomes shed light on interconnected biogeochemical processes in an aquifer system.</title>
        <authorList>
            <person name="Anantharaman K."/>
            <person name="Brown C.T."/>
            <person name="Hug L.A."/>
            <person name="Sharon I."/>
            <person name="Castelle C.J."/>
            <person name="Probst A.J."/>
            <person name="Thomas B.C."/>
            <person name="Singh A."/>
            <person name="Wilkins M.J."/>
            <person name="Karaoz U."/>
            <person name="Brodie E.L."/>
            <person name="Williams K.H."/>
            <person name="Hubbard S.S."/>
            <person name="Banfield J.F."/>
        </authorList>
    </citation>
    <scope>NUCLEOTIDE SEQUENCE [LARGE SCALE GENOMIC DNA]</scope>
</reference>
<accession>A0A1G2MHA0</accession>
<dbReference type="AlphaFoldDB" id="A0A1G2MHA0"/>